<gene>
    <name evidence="3" type="ORF">SAMN04489713_12453</name>
</gene>
<evidence type="ECO:0000313" key="3">
    <source>
        <dbReference type="EMBL" id="SFQ21271.1"/>
    </source>
</evidence>
<evidence type="ECO:0008006" key="5">
    <source>
        <dbReference type="Google" id="ProtNLM"/>
    </source>
</evidence>
<sequence>MDVAQLARAFAAPAVAALLAGALLAGCGDDPTETDVSPAAGISGQIGAVDIRDLFVLGGQEGETIQRGGSVPVYMTLVDSPSDAESLDASGSPDPRAGTDRLTAVSSPQAASAEIVGGTVRLPAGGNVRIGPKPTIVLRGLKQAVQSGQFVPITFRFERSGSGSLNVPVQAREGDLESYSPAP</sequence>
<evidence type="ECO:0000313" key="4">
    <source>
        <dbReference type="Proteomes" id="UP000183413"/>
    </source>
</evidence>
<keyword evidence="4" id="KW-1185">Reference proteome</keyword>
<proteinExistence type="predicted"/>
<keyword evidence="2" id="KW-0732">Signal</keyword>
<dbReference type="OrthoDB" id="3478795at2"/>
<dbReference type="InterPro" id="IPR007410">
    <property type="entry name" value="LpqE-like"/>
</dbReference>
<dbReference type="Proteomes" id="UP000183413">
    <property type="component" value="Unassembled WGS sequence"/>
</dbReference>
<organism evidence="3 4">
    <name type="scientific">Actinomadura madurae</name>
    <dbReference type="NCBI Taxonomy" id="1993"/>
    <lineage>
        <taxon>Bacteria</taxon>
        <taxon>Bacillati</taxon>
        <taxon>Actinomycetota</taxon>
        <taxon>Actinomycetes</taxon>
        <taxon>Streptosporangiales</taxon>
        <taxon>Thermomonosporaceae</taxon>
        <taxon>Actinomadura</taxon>
    </lineage>
</organism>
<dbReference type="eggNOG" id="COG2847">
    <property type="taxonomic scope" value="Bacteria"/>
</dbReference>
<feature type="region of interest" description="Disordered" evidence="1">
    <location>
        <begin position="161"/>
        <end position="183"/>
    </location>
</feature>
<dbReference type="InterPro" id="IPR036182">
    <property type="entry name" value="PCuAC_sf"/>
</dbReference>
<dbReference type="Pfam" id="PF04314">
    <property type="entry name" value="PCuAC"/>
    <property type="match status" value="1"/>
</dbReference>
<protein>
    <recommendedName>
        <fullName evidence="5">Copper(I)-binding protein</fullName>
    </recommendedName>
</protein>
<dbReference type="InParanoid" id="A0A1I5WNW9"/>
<accession>A0A1I5WNW9</accession>
<feature type="region of interest" description="Disordered" evidence="1">
    <location>
        <begin position="82"/>
        <end position="101"/>
    </location>
</feature>
<dbReference type="EMBL" id="FOVH01000024">
    <property type="protein sequence ID" value="SFQ21271.1"/>
    <property type="molecule type" value="Genomic_DNA"/>
</dbReference>
<dbReference type="GeneID" id="99652573"/>
<dbReference type="STRING" id="1993.SAMN04489713_12453"/>
<dbReference type="AlphaFoldDB" id="A0A1I5WNW9"/>
<evidence type="ECO:0000256" key="1">
    <source>
        <dbReference type="SAM" id="MobiDB-lite"/>
    </source>
</evidence>
<dbReference type="Gene3D" id="2.60.40.1890">
    <property type="entry name" value="PCu(A)C copper chaperone"/>
    <property type="match status" value="1"/>
</dbReference>
<dbReference type="SUPFAM" id="SSF110087">
    <property type="entry name" value="DR1885-like metal-binding protein"/>
    <property type="match status" value="1"/>
</dbReference>
<feature type="chain" id="PRO_5038661487" description="Copper(I)-binding protein" evidence="2">
    <location>
        <begin position="26"/>
        <end position="183"/>
    </location>
</feature>
<dbReference type="RefSeq" id="WP_075024496.1">
    <property type="nucleotide sequence ID" value="NZ_CP083237.1"/>
</dbReference>
<evidence type="ECO:0000256" key="2">
    <source>
        <dbReference type="SAM" id="SignalP"/>
    </source>
</evidence>
<reference evidence="3 4" key="1">
    <citation type="submission" date="2016-10" db="EMBL/GenBank/DDBJ databases">
        <authorList>
            <person name="de Groot N.N."/>
        </authorList>
    </citation>
    <scope>NUCLEOTIDE SEQUENCE [LARGE SCALE GENOMIC DNA]</scope>
    <source>
        <strain evidence="3 4">DSM 43067</strain>
    </source>
</reference>
<feature type="signal peptide" evidence="2">
    <location>
        <begin position="1"/>
        <end position="25"/>
    </location>
</feature>
<name>A0A1I5WNW9_9ACTN</name>